<evidence type="ECO:0000313" key="2">
    <source>
        <dbReference type="EMBL" id="KAK0721496.1"/>
    </source>
</evidence>
<name>A0AA40AT81_9PEZI</name>
<comment type="caution">
    <text evidence="2">The sequence shown here is derived from an EMBL/GenBank/DDBJ whole genome shotgun (WGS) entry which is preliminary data.</text>
</comment>
<protein>
    <submittedName>
        <fullName evidence="2">Uncharacterized protein</fullName>
    </submittedName>
</protein>
<dbReference type="AlphaFoldDB" id="A0AA40AT81"/>
<dbReference type="Proteomes" id="UP001172159">
    <property type="component" value="Unassembled WGS sequence"/>
</dbReference>
<gene>
    <name evidence="2" type="ORF">B0T21DRAFT_351444</name>
</gene>
<feature type="compositionally biased region" description="Basic and acidic residues" evidence="1">
    <location>
        <begin position="52"/>
        <end position="72"/>
    </location>
</feature>
<reference evidence="2" key="1">
    <citation type="submission" date="2023-06" db="EMBL/GenBank/DDBJ databases">
        <title>Genome-scale phylogeny and comparative genomics of the fungal order Sordariales.</title>
        <authorList>
            <consortium name="Lawrence Berkeley National Laboratory"/>
            <person name="Hensen N."/>
            <person name="Bonometti L."/>
            <person name="Westerberg I."/>
            <person name="Brannstrom I.O."/>
            <person name="Guillou S."/>
            <person name="Cros-Aarteil S."/>
            <person name="Calhoun S."/>
            <person name="Haridas S."/>
            <person name="Kuo A."/>
            <person name="Mondo S."/>
            <person name="Pangilinan J."/>
            <person name="Riley R."/>
            <person name="Labutti K."/>
            <person name="Andreopoulos B."/>
            <person name="Lipzen A."/>
            <person name="Chen C."/>
            <person name="Yanf M."/>
            <person name="Daum C."/>
            <person name="Ng V."/>
            <person name="Clum A."/>
            <person name="Steindorff A."/>
            <person name="Ohm R."/>
            <person name="Martin F."/>
            <person name="Silar P."/>
            <person name="Natvig D."/>
            <person name="Lalanne C."/>
            <person name="Gautier V."/>
            <person name="Ament-Velasquez S.L."/>
            <person name="Kruys A."/>
            <person name="Hutchinson M.I."/>
            <person name="Powell A.J."/>
            <person name="Barry K."/>
            <person name="Miller A.N."/>
            <person name="Grigoriev I.V."/>
            <person name="Debuchy R."/>
            <person name="Gladieux P."/>
            <person name="Thoren M.H."/>
            <person name="Johannesson H."/>
        </authorList>
    </citation>
    <scope>NUCLEOTIDE SEQUENCE</scope>
    <source>
        <strain evidence="2">CBS 540.89</strain>
    </source>
</reference>
<feature type="compositionally biased region" description="Polar residues" evidence="1">
    <location>
        <begin position="9"/>
        <end position="20"/>
    </location>
</feature>
<dbReference type="EMBL" id="JAUKTV010000012">
    <property type="protein sequence ID" value="KAK0721496.1"/>
    <property type="molecule type" value="Genomic_DNA"/>
</dbReference>
<proteinExistence type="predicted"/>
<organism evidence="2 3">
    <name type="scientific">Apiosordaria backusii</name>
    <dbReference type="NCBI Taxonomy" id="314023"/>
    <lineage>
        <taxon>Eukaryota</taxon>
        <taxon>Fungi</taxon>
        <taxon>Dikarya</taxon>
        <taxon>Ascomycota</taxon>
        <taxon>Pezizomycotina</taxon>
        <taxon>Sordariomycetes</taxon>
        <taxon>Sordariomycetidae</taxon>
        <taxon>Sordariales</taxon>
        <taxon>Lasiosphaeriaceae</taxon>
        <taxon>Apiosordaria</taxon>
    </lineage>
</organism>
<sequence length="111" mass="12069">MADSPKTPKASQFTLSASTDNEAEDDNDCWVNKLKSKKTKEPGKPAINGRKTFPETKIKISPDTKAKQDSKALDSSSSESGSDSETDSVDSVWKSGREFSRLSRLPTGTEL</sequence>
<keyword evidence="3" id="KW-1185">Reference proteome</keyword>
<accession>A0AA40AT81</accession>
<feature type="region of interest" description="Disordered" evidence="1">
    <location>
        <begin position="1"/>
        <end position="111"/>
    </location>
</feature>
<evidence type="ECO:0000313" key="3">
    <source>
        <dbReference type="Proteomes" id="UP001172159"/>
    </source>
</evidence>
<evidence type="ECO:0000256" key="1">
    <source>
        <dbReference type="SAM" id="MobiDB-lite"/>
    </source>
</evidence>